<comment type="cofactor">
    <cofactor evidence="1">
        <name>pyridoxal 5'-phosphate</name>
        <dbReference type="ChEBI" id="CHEBI:597326"/>
    </cofactor>
</comment>
<dbReference type="Proteomes" id="UP000515292">
    <property type="component" value="Chromosome"/>
</dbReference>
<evidence type="ECO:0000256" key="2">
    <source>
        <dbReference type="ARBA" id="ARBA00011881"/>
    </source>
</evidence>
<dbReference type="InterPro" id="IPR001597">
    <property type="entry name" value="ArAA_b-elim_lyase/Thr_aldolase"/>
</dbReference>
<organism evidence="5 6">
    <name type="scientific">Sandaracinobacteroides saxicola</name>
    <dbReference type="NCBI Taxonomy" id="2759707"/>
    <lineage>
        <taxon>Bacteria</taxon>
        <taxon>Pseudomonadati</taxon>
        <taxon>Pseudomonadota</taxon>
        <taxon>Alphaproteobacteria</taxon>
        <taxon>Sphingomonadales</taxon>
        <taxon>Sphingosinicellaceae</taxon>
        <taxon>Sandaracinobacteroides</taxon>
    </lineage>
</organism>
<evidence type="ECO:0000313" key="6">
    <source>
        <dbReference type="Proteomes" id="UP000515292"/>
    </source>
</evidence>
<reference evidence="5 6" key="1">
    <citation type="submission" date="2020-07" db="EMBL/GenBank/DDBJ databases">
        <title>Complete genome sequence for Sandaracinobacter sp. M6.</title>
        <authorList>
            <person name="Tang Y."/>
            <person name="Liu Q."/>
            <person name="Guo Z."/>
            <person name="Lei P."/>
            <person name="Huang B."/>
        </authorList>
    </citation>
    <scope>NUCLEOTIDE SEQUENCE [LARGE SCALE GENOMIC DNA]</scope>
    <source>
        <strain evidence="5 6">M6</strain>
    </source>
</reference>
<protein>
    <recommendedName>
        <fullName evidence="4">Aromatic amino acid beta-eliminating lyase/threonine aldolase domain-containing protein</fullName>
    </recommendedName>
</protein>
<dbReference type="GO" id="GO:0016829">
    <property type="term" value="F:lyase activity"/>
    <property type="evidence" value="ECO:0007669"/>
    <property type="project" value="InterPro"/>
</dbReference>
<accession>A0A7G5IK89</accession>
<evidence type="ECO:0000313" key="5">
    <source>
        <dbReference type="EMBL" id="QMW23781.1"/>
    </source>
</evidence>
<dbReference type="KEGG" id="sand:H3309_04680"/>
<dbReference type="InterPro" id="IPR015424">
    <property type="entry name" value="PyrdxlP-dep_Trfase"/>
</dbReference>
<evidence type="ECO:0000256" key="1">
    <source>
        <dbReference type="ARBA" id="ARBA00001933"/>
    </source>
</evidence>
<evidence type="ECO:0000256" key="3">
    <source>
        <dbReference type="ARBA" id="ARBA00022898"/>
    </source>
</evidence>
<keyword evidence="3" id="KW-0663">Pyridoxal phosphate</keyword>
<dbReference type="SUPFAM" id="SSF53383">
    <property type="entry name" value="PLP-dependent transferases"/>
    <property type="match status" value="1"/>
</dbReference>
<name>A0A7G5IK89_9SPHN</name>
<dbReference type="InterPro" id="IPR015421">
    <property type="entry name" value="PyrdxlP-dep_Trfase_major"/>
</dbReference>
<dbReference type="GO" id="GO:0006520">
    <property type="term" value="P:amino acid metabolic process"/>
    <property type="evidence" value="ECO:0007669"/>
    <property type="project" value="InterPro"/>
</dbReference>
<proteinExistence type="predicted"/>
<sequence length="52" mass="5792">MLDKEAALFLPSGTMVNVIGVMVRCQRGDEILAERSSHLFTSKRAEQRAWAA</sequence>
<dbReference type="EMBL" id="CP059851">
    <property type="protein sequence ID" value="QMW23781.1"/>
    <property type="molecule type" value="Genomic_DNA"/>
</dbReference>
<comment type="subunit">
    <text evidence="2">Homotetramer.</text>
</comment>
<evidence type="ECO:0000259" key="4">
    <source>
        <dbReference type="Pfam" id="PF01212"/>
    </source>
</evidence>
<keyword evidence="6" id="KW-1185">Reference proteome</keyword>
<dbReference type="Gene3D" id="3.40.640.10">
    <property type="entry name" value="Type I PLP-dependent aspartate aminotransferase-like (Major domain)"/>
    <property type="match status" value="1"/>
</dbReference>
<feature type="domain" description="Aromatic amino acid beta-eliminating lyase/threonine aldolase" evidence="4">
    <location>
        <begin position="1"/>
        <end position="44"/>
    </location>
</feature>
<dbReference type="AlphaFoldDB" id="A0A7G5IK89"/>
<gene>
    <name evidence="5" type="ORF">H3309_04680</name>
</gene>
<dbReference type="Pfam" id="PF01212">
    <property type="entry name" value="Beta_elim_lyase"/>
    <property type="match status" value="1"/>
</dbReference>